<dbReference type="EMBL" id="MU006776">
    <property type="protein sequence ID" value="KAF2646130.1"/>
    <property type="molecule type" value="Genomic_DNA"/>
</dbReference>
<keyword evidence="2" id="KW-1185">Reference proteome</keyword>
<evidence type="ECO:0000313" key="2">
    <source>
        <dbReference type="Proteomes" id="UP000799753"/>
    </source>
</evidence>
<dbReference type="AlphaFoldDB" id="A0A6A6SF16"/>
<reference evidence="1" key="1">
    <citation type="journal article" date="2020" name="Stud. Mycol.">
        <title>101 Dothideomycetes genomes: a test case for predicting lifestyles and emergence of pathogens.</title>
        <authorList>
            <person name="Haridas S."/>
            <person name="Albert R."/>
            <person name="Binder M."/>
            <person name="Bloem J."/>
            <person name="Labutti K."/>
            <person name="Salamov A."/>
            <person name="Andreopoulos B."/>
            <person name="Baker S."/>
            <person name="Barry K."/>
            <person name="Bills G."/>
            <person name="Bluhm B."/>
            <person name="Cannon C."/>
            <person name="Castanera R."/>
            <person name="Culley D."/>
            <person name="Daum C."/>
            <person name="Ezra D."/>
            <person name="Gonzalez J."/>
            <person name="Henrissat B."/>
            <person name="Kuo A."/>
            <person name="Liang C."/>
            <person name="Lipzen A."/>
            <person name="Lutzoni F."/>
            <person name="Magnuson J."/>
            <person name="Mondo S."/>
            <person name="Nolan M."/>
            <person name="Ohm R."/>
            <person name="Pangilinan J."/>
            <person name="Park H.-J."/>
            <person name="Ramirez L."/>
            <person name="Alfaro M."/>
            <person name="Sun H."/>
            <person name="Tritt A."/>
            <person name="Yoshinaga Y."/>
            <person name="Zwiers L.-H."/>
            <person name="Turgeon B."/>
            <person name="Goodwin S."/>
            <person name="Spatafora J."/>
            <person name="Crous P."/>
            <person name="Grigoriev I."/>
        </authorList>
    </citation>
    <scope>NUCLEOTIDE SEQUENCE</scope>
    <source>
        <strain evidence="1">CBS 473.64</strain>
    </source>
</reference>
<sequence>MSLGAHLRGVTSPTNIILLSPWETTPTTCREALGIFIRHFSSYHCFLLAFSLLCYLDKAGFFISRALCRLWDGCFCVHKVSISVCYYPLFRCLALLCPLHHVIVPTNQVTKFMSQPYFALSSFCRFRVLRAEMRMCKTCRKAKLGFDCTFGFMVTGFGAGESGGYG</sequence>
<protein>
    <submittedName>
        <fullName evidence="1">Uncharacterized protein</fullName>
    </submittedName>
</protein>
<evidence type="ECO:0000313" key="1">
    <source>
        <dbReference type="EMBL" id="KAF2646130.1"/>
    </source>
</evidence>
<organism evidence="1 2">
    <name type="scientific">Massarina eburnea CBS 473.64</name>
    <dbReference type="NCBI Taxonomy" id="1395130"/>
    <lineage>
        <taxon>Eukaryota</taxon>
        <taxon>Fungi</taxon>
        <taxon>Dikarya</taxon>
        <taxon>Ascomycota</taxon>
        <taxon>Pezizomycotina</taxon>
        <taxon>Dothideomycetes</taxon>
        <taxon>Pleosporomycetidae</taxon>
        <taxon>Pleosporales</taxon>
        <taxon>Massarineae</taxon>
        <taxon>Massarinaceae</taxon>
        <taxon>Massarina</taxon>
    </lineage>
</organism>
<gene>
    <name evidence="1" type="ORF">P280DRAFT_2546</name>
</gene>
<accession>A0A6A6SF16</accession>
<name>A0A6A6SF16_9PLEO</name>
<proteinExistence type="predicted"/>
<dbReference type="Proteomes" id="UP000799753">
    <property type="component" value="Unassembled WGS sequence"/>
</dbReference>